<accession>A0DH17</accession>
<dbReference type="HOGENOM" id="CLU_098845_0_0_1"/>
<evidence type="ECO:0000313" key="2">
    <source>
        <dbReference type="Proteomes" id="UP000000600"/>
    </source>
</evidence>
<sequence length="293" mass="34412">MQIEKLLSTTKCIKMLQQQMDIEHFHIYSNILYCRGTYDNYIYVGGMLNDQTDIQTQSKDQQNQPPQYPYFVYNFPPTSMMDYNNSQIPQLQIRNSNDSIFKDNMQIPGFLQGLSVPSFQFNNSNQFYLNEQKSTYVPSMAGALASVFNEQQISGFQNENKGNRIIIGTQTLCDIEMIFVSRYFDIKTQLFCPPNIKYALNDERSISNSAWMKDRIKNRYKKPIKDSMFDLINVLSTDEEQSNRQFYGYHQFQSQGFDSLERQVAKSVKQEKPFTEMMIEVQFLLKQFLATKF</sequence>
<dbReference type="OrthoDB" id="297140at2759"/>
<dbReference type="InParanoid" id="A0DH17"/>
<name>A0DH17_PARTE</name>
<protein>
    <submittedName>
        <fullName evidence="1">Uncharacterized protein</fullName>
    </submittedName>
</protein>
<evidence type="ECO:0000313" key="1">
    <source>
        <dbReference type="EMBL" id="CAK82334.1"/>
    </source>
</evidence>
<organism evidence="1 2">
    <name type="scientific">Paramecium tetraurelia</name>
    <dbReference type="NCBI Taxonomy" id="5888"/>
    <lineage>
        <taxon>Eukaryota</taxon>
        <taxon>Sar</taxon>
        <taxon>Alveolata</taxon>
        <taxon>Ciliophora</taxon>
        <taxon>Intramacronucleata</taxon>
        <taxon>Oligohymenophorea</taxon>
        <taxon>Peniculida</taxon>
        <taxon>Parameciidae</taxon>
        <taxon>Paramecium</taxon>
    </lineage>
</organism>
<dbReference type="EMBL" id="CT868429">
    <property type="protein sequence ID" value="CAK82334.1"/>
    <property type="molecule type" value="Genomic_DNA"/>
</dbReference>
<dbReference type="KEGG" id="ptm:GSPATT00002463001"/>
<proteinExistence type="predicted"/>
<dbReference type="Proteomes" id="UP000000600">
    <property type="component" value="Unassembled WGS sequence"/>
</dbReference>
<dbReference type="OMA" id="CDIEMIF"/>
<keyword evidence="2" id="KW-1185">Reference proteome</keyword>
<gene>
    <name evidence="1" type="ORF">GSPATT00002463001</name>
</gene>
<dbReference type="RefSeq" id="XP_001449731.1">
    <property type="nucleotide sequence ID" value="XM_001449694.1"/>
</dbReference>
<dbReference type="AlphaFoldDB" id="A0DH17"/>
<dbReference type="GeneID" id="5035516"/>
<reference evidence="1 2" key="1">
    <citation type="journal article" date="2006" name="Nature">
        <title>Global trends of whole-genome duplications revealed by the ciliate Paramecium tetraurelia.</title>
        <authorList>
            <consortium name="Genoscope"/>
            <person name="Aury J.-M."/>
            <person name="Jaillon O."/>
            <person name="Duret L."/>
            <person name="Noel B."/>
            <person name="Jubin C."/>
            <person name="Porcel B.M."/>
            <person name="Segurens B."/>
            <person name="Daubin V."/>
            <person name="Anthouard V."/>
            <person name="Aiach N."/>
            <person name="Arnaiz O."/>
            <person name="Billaut A."/>
            <person name="Beisson J."/>
            <person name="Blanc I."/>
            <person name="Bouhouche K."/>
            <person name="Camara F."/>
            <person name="Duharcourt S."/>
            <person name="Guigo R."/>
            <person name="Gogendeau D."/>
            <person name="Katinka M."/>
            <person name="Keller A.-M."/>
            <person name="Kissmehl R."/>
            <person name="Klotz C."/>
            <person name="Koll F."/>
            <person name="Le Moue A."/>
            <person name="Lepere C."/>
            <person name="Malinsky S."/>
            <person name="Nowacki M."/>
            <person name="Nowak J.K."/>
            <person name="Plattner H."/>
            <person name="Poulain J."/>
            <person name="Ruiz F."/>
            <person name="Serrano V."/>
            <person name="Zagulski M."/>
            <person name="Dessen P."/>
            <person name="Betermier M."/>
            <person name="Weissenbach J."/>
            <person name="Scarpelli C."/>
            <person name="Schachter V."/>
            <person name="Sperling L."/>
            <person name="Meyer E."/>
            <person name="Cohen J."/>
            <person name="Wincker P."/>
        </authorList>
    </citation>
    <scope>NUCLEOTIDE SEQUENCE [LARGE SCALE GENOMIC DNA]</scope>
    <source>
        <strain evidence="1 2">Stock d4-2</strain>
    </source>
</reference>